<gene>
    <name evidence="2" type="ORF">AB1207_24030</name>
</gene>
<reference evidence="2 3" key="1">
    <citation type="submission" date="2024-07" db="EMBL/GenBank/DDBJ databases">
        <authorList>
            <person name="Thanompreechachai J."/>
            <person name="Duangmal K."/>
        </authorList>
    </citation>
    <scope>NUCLEOTIDE SEQUENCE [LARGE SCALE GENOMIC DNA]</scope>
    <source>
        <strain evidence="2 3">KCTC 19886</strain>
    </source>
</reference>
<evidence type="ECO:0000256" key="1">
    <source>
        <dbReference type="SAM" id="MobiDB-lite"/>
    </source>
</evidence>
<evidence type="ECO:0000313" key="3">
    <source>
        <dbReference type="Proteomes" id="UP001555826"/>
    </source>
</evidence>
<dbReference type="Proteomes" id="UP001555826">
    <property type="component" value="Unassembled WGS sequence"/>
</dbReference>
<dbReference type="RefSeq" id="WP_367641323.1">
    <property type="nucleotide sequence ID" value="NZ_JBFNQN010000025.1"/>
</dbReference>
<name>A0ABV3PE87_9ACTN</name>
<sequence length="152" mass="17158">MNWRHENSPSPAARYTEALRFFDEFLARFNRLDGPQLRDRLDVQGVVWQVLSGQAPESRSRSEKDADARFVGGGDVEDLTELVTRFREDTEYPTEIDVQRGAEREELAAALTPDALADLDVVALRRLAGPTYRSPGPQPCLNRLLQSEDGRD</sequence>
<proteinExistence type="predicted"/>
<dbReference type="EMBL" id="JBFNQN010000025">
    <property type="protein sequence ID" value="MEW9267820.1"/>
    <property type="molecule type" value="Genomic_DNA"/>
</dbReference>
<evidence type="ECO:0000313" key="2">
    <source>
        <dbReference type="EMBL" id="MEW9267820.1"/>
    </source>
</evidence>
<organism evidence="2 3">
    <name type="scientific">Kineococcus endophyticus</name>
    <dbReference type="NCBI Taxonomy" id="1181883"/>
    <lineage>
        <taxon>Bacteria</taxon>
        <taxon>Bacillati</taxon>
        <taxon>Actinomycetota</taxon>
        <taxon>Actinomycetes</taxon>
        <taxon>Kineosporiales</taxon>
        <taxon>Kineosporiaceae</taxon>
        <taxon>Kineococcus</taxon>
    </lineage>
</organism>
<comment type="caution">
    <text evidence="2">The sequence shown here is derived from an EMBL/GenBank/DDBJ whole genome shotgun (WGS) entry which is preliminary data.</text>
</comment>
<accession>A0ABV3PE87</accession>
<protein>
    <submittedName>
        <fullName evidence="2">Uncharacterized protein</fullName>
    </submittedName>
</protein>
<feature type="region of interest" description="Disordered" evidence="1">
    <location>
        <begin position="130"/>
        <end position="152"/>
    </location>
</feature>
<keyword evidence="3" id="KW-1185">Reference proteome</keyword>